<evidence type="ECO:0000313" key="1">
    <source>
        <dbReference type="EMBL" id="EWS75429.1"/>
    </source>
</evidence>
<reference evidence="2" key="1">
    <citation type="journal article" date="2006" name="PLoS Biol.">
        <title>Macronuclear genome sequence of the ciliate Tetrahymena thermophila, a model eukaryote.</title>
        <authorList>
            <person name="Eisen J.A."/>
            <person name="Coyne R.S."/>
            <person name="Wu M."/>
            <person name="Wu D."/>
            <person name="Thiagarajan M."/>
            <person name="Wortman J.R."/>
            <person name="Badger J.H."/>
            <person name="Ren Q."/>
            <person name="Amedeo P."/>
            <person name="Jones K.M."/>
            <person name="Tallon L.J."/>
            <person name="Delcher A.L."/>
            <person name="Salzberg S.L."/>
            <person name="Silva J.C."/>
            <person name="Haas B.J."/>
            <person name="Majoros W.H."/>
            <person name="Farzad M."/>
            <person name="Carlton J.M."/>
            <person name="Smith R.K. Jr."/>
            <person name="Garg J."/>
            <person name="Pearlman R.E."/>
            <person name="Karrer K.M."/>
            <person name="Sun L."/>
            <person name="Manning G."/>
            <person name="Elde N.C."/>
            <person name="Turkewitz A.P."/>
            <person name="Asai D.J."/>
            <person name="Wilkes D.E."/>
            <person name="Wang Y."/>
            <person name="Cai H."/>
            <person name="Collins K."/>
            <person name="Stewart B.A."/>
            <person name="Lee S.R."/>
            <person name="Wilamowska K."/>
            <person name="Weinberg Z."/>
            <person name="Ruzzo W.L."/>
            <person name="Wloga D."/>
            <person name="Gaertig J."/>
            <person name="Frankel J."/>
            <person name="Tsao C.-C."/>
            <person name="Gorovsky M.A."/>
            <person name="Keeling P.J."/>
            <person name="Waller R.F."/>
            <person name="Patron N.J."/>
            <person name="Cherry J.M."/>
            <person name="Stover N.A."/>
            <person name="Krieger C.J."/>
            <person name="del Toro C."/>
            <person name="Ryder H.F."/>
            <person name="Williamson S.C."/>
            <person name="Barbeau R.A."/>
            <person name="Hamilton E.P."/>
            <person name="Orias E."/>
        </authorList>
    </citation>
    <scope>NUCLEOTIDE SEQUENCE [LARGE SCALE GENOMIC DNA]</scope>
    <source>
        <strain evidence="2">SB210</strain>
    </source>
</reference>
<dbReference type="RefSeq" id="XP_012652103.1">
    <property type="nucleotide sequence ID" value="XM_012796649.1"/>
</dbReference>
<organism evidence="1 2">
    <name type="scientific">Tetrahymena thermophila (strain SB210)</name>
    <dbReference type="NCBI Taxonomy" id="312017"/>
    <lineage>
        <taxon>Eukaryota</taxon>
        <taxon>Sar</taxon>
        <taxon>Alveolata</taxon>
        <taxon>Ciliophora</taxon>
        <taxon>Intramacronucleata</taxon>
        <taxon>Oligohymenophorea</taxon>
        <taxon>Hymenostomatida</taxon>
        <taxon>Tetrahymenina</taxon>
        <taxon>Tetrahymenidae</taxon>
        <taxon>Tetrahymena</taxon>
    </lineage>
</organism>
<dbReference type="GeneID" id="24437319"/>
<dbReference type="AlphaFoldDB" id="W7XL01"/>
<accession>W7XL01</accession>
<dbReference type="KEGG" id="tet:TTHERM_000107178"/>
<dbReference type="EMBL" id="GG662767">
    <property type="protein sequence ID" value="EWS75429.1"/>
    <property type="molecule type" value="Genomic_DNA"/>
</dbReference>
<dbReference type="InterPro" id="IPR015943">
    <property type="entry name" value="WD40/YVTN_repeat-like_dom_sf"/>
</dbReference>
<dbReference type="InParanoid" id="W7XL01"/>
<evidence type="ECO:0008006" key="3">
    <source>
        <dbReference type="Google" id="ProtNLM"/>
    </source>
</evidence>
<dbReference type="SUPFAM" id="SSF50978">
    <property type="entry name" value="WD40 repeat-like"/>
    <property type="match status" value="1"/>
</dbReference>
<dbReference type="Proteomes" id="UP000009168">
    <property type="component" value="Unassembled WGS sequence"/>
</dbReference>
<sequence>MASQKYQQRKNNKRQQLNLEVFECKLLQKIDLDKDNSIDNSNQDNSEQALNIGSAWSGINIRSDQKPIYFYGTEHGFAVRLSIQETQSARKECENQNNVFKIFDHEIENKNRSENENQVGKGDEKSRNLNIQILKLYDSNYPCLQIGQLNNNNIAVSTRQQGFYQLHIINQNLERIFLVENPFSAMQFAKSKNNTIIFKEKSSQSSFLRFGKIENNKFKYYDRQIHLVDQVTCLYVYNDFLFIGLYNKQLSVYSIKNRRIIKNIDTQTQFNIKRIIYIPKYKTIAVVSTSDELSFIDYITGKVTQLYKISNIFKQEELDCSSRVQIFLFNFVNPEVVLIGGSFPYLLFFEWQSGKVIKKYTDQSQFVGSFIHNNLLYLTHEKKSDITILY</sequence>
<protein>
    <recommendedName>
        <fullName evidence="3">WD domain, G-beta repeat protein</fullName>
    </recommendedName>
</protein>
<proteinExistence type="predicted"/>
<evidence type="ECO:0000313" key="2">
    <source>
        <dbReference type="Proteomes" id="UP000009168"/>
    </source>
</evidence>
<dbReference type="Gene3D" id="2.130.10.10">
    <property type="entry name" value="YVTN repeat-like/Quinoprotein amine dehydrogenase"/>
    <property type="match status" value="1"/>
</dbReference>
<gene>
    <name evidence="1" type="ORF">TTHERM_000107178</name>
</gene>
<keyword evidence="2" id="KW-1185">Reference proteome</keyword>
<name>W7XL01_TETTS</name>
<dbReference type="InterPro" id="IPR036322">
    <property type="entry name" value="WD40_repeat_dom_sf"/>
</dbReference>